<comment type="caution">
    <text evidence="1">The sequence shown here is derived from an EMBL/GenBank/DDBJ whole genome shotgun (WGS) entry which is preliminary data.</text>
</comment>
<reference evidence="1" key="1">
    <citation type="journal article" date="2014" name="Int. J. Syst. Evol. Microbiol.">
        <title>Complete genome sequence of Corynebacterium casei LMG S-19264T (=DSM 44701T), isolated from a smear-ripened cheese.</title>
        <authorList>
            <consortium name="US DOE Joint Genome Institute (JGI-PGF)"/>
            <person name="Walter F."/>
            <person name="Albersmeier A."/>
            <person name="Kalinowski J."/>
            <person name="Ruckert C."/>
        </authorList>
    </citation>
    <scope>NUCLEOTIDE SEQUENCE</scope>
    <source>
        <strain evidence="1">CGMCC 1.12919</strain>
    </source>
</reference>
<sequence length="70" mass="7409">MHLIPADGFDAGREFLGPKARPLLADTARFPTVTQIVSCLRSPKRAPFFNAEAGVSASTQAGRYSGYGPA</sequence>
<reference evidence="1" key="2">
    <citation type="submission" date="2020-09" db="EMBL/GenBank/DDBJ databases">
        <authorList>
            <person name="Sun Q."/>
            <person name="Zhou Y."/>
        </authorList>
    </citation>
    <scope>NUCLEOTIDE SEQUENCE</scope>
    <source>
        <strain evidence="1">CGMCC 1.12919</strain>
    </source>
</reference>
<gene>
    <name evidence="1" type="ORF">GCM10010994_28100</name>
</gene>
<protein>
    <submittedName>
        <fullName evidence="1">Uncharacterized protein</fullName>
    </submittedName>
</protein>
<evidence type="ECO:0000313" key="1">
    <source>
        <dbReference type="EMBL" id="GGC67928.1"/>
    </source>
</evidence>
<keyword evidence="2" id="KW-1185">Reference proteome</keyword>
<dbReference type="Proteomes" id="UP000637002">
    <property type="component" value="Unassembled WGS sequence"/>
</dbReference>
<organism evidence="1 2">
    <name type="scientific">Chelatococcus reniformis</name>
    <dbReference type="NCBI Taxonomy" id="1494448"/>
    <lineage>
        <taxon>Bacteria</taxon>
        <taxon>Pseudomonadati</taxon>
        <taxon>Pseudomonadota</taxon>
        <taxon>Alphaproteobacteria</taxon>
        <taxon>Hyphomicrobiales</taxon>
        <taxon>Chelatococcaceae</taxon>
        <taxon>Chelatococcus</taxon>
    </lineage>
</organism>
<evidence type="ECO:0000313" key="2">
    <source>
        <dbReference type="Proteomes" id="UP000637002"/>
    </source>
</evidence>
<proteinExistence type="predicted"/>
<dbReference type="AlphaFoldDB" id="A0A916XG20"/>
<accession>A0A916XG20</accession>
<name>A0A916XG20_9HYPH</name>
<dbReference type="EMBL" id="BMGG01000005">
    <property type="protein sequence ID" value="GGC67928.1"/>
    <property type="molecule type" value="Genomic_DNA"/>
</dbReference>